<gene>
    <name evidence="2" type="ORF">ACFPOB_06485</name>
</gene>
<dbReference type="RefSeq" id="WP_377797351.1">
    <property type="nucleotide sequence ID" value="NZ_JBHSLW010000009.1"/>
</dbReference>
<accession>A0ABW0IPR1</accession>
<reference evidence="3" key="1">
    <citation type="journal article" date="2019" name="Int. J. Syst. Evol. Microbiol.">
        <title>The Global Catalogue of Microorganisms (GCM) 10K type strain sequencing project: providing services to taxonomists for standard genome sequencing and annotation.</title>
        <authorList>
            <consortium name="The Broad Institute Genomics Platform"/>
            <consortium name="The Broad Institute Genome Sequencing Center for Infectious Disease"/>
            <person name="Wu L."/>
            <person name="Ma J."/>
        </authorList>
    </citation>
    <scope>NUCLEOTIDE SEQUENCE [LARGE SCALE GENOMIC DNA]</scope>
    <source>
        <strain evidence="3">NCAIM B.01391</strain>
    </source>
</reference>
<dbReference type="EMBL" id="JBHSLW010000009">
    <property type="protein sequence ID" value="MFC5419210.1"/>
    <property type="molecule type" value="Genomic_DNA"/>
</dbReference>
<evidence type="ECO:0000313" key="3">
    <source>
        <dbReference type="Proteomes" id="UP001596053"/>
    </source>
</evidence>
<sequence>MARSVTPDIGARKAGETGSSPPIAVLRSPEFEAISILLIYWTNAAMRKTISRHIALQYQRVRPTPIVAWQ</sequence>
<keyword evidence="3" id="KW-1185">Reference proteome</keyword>
<organism evidence="2 3">
    <name type="scientific">Bosea eneae</name>
    <dbReference type="NCBI Taxonomy" id="151454"/>
    <lineage>
        <taxon>Bacteria</taxon>
        <taxon>Pseudomonadati</taxon>
        <taxon>Pseudomonadota</taxon>
        <taxon>Alphaproteobacteria</taxon>
        <taxon>Hyphomicrobiales</taxon>
        <taxon>Boseaceae</taxon>
        <taxon>Bosea</taxon>
    </lineage>
</organism>
<protein>
    <submittedName>
        <fullName evidence="2">Uncharacterized protein</fullName>
    </submittedName>
</protein>
<name>A0ABW0IPR1_9HYPH</name>
<dbReference type="Proteomes" id="UP001596053">
    <property type="component" value="Unassembled WGS sequence"/>
</dbReference>
<comment type="caution">
    <text evidence="2">The sequence shown here is derived from an EMBL/GenBank/DDBJ whole genome shotgun (WGS) entry which is preliminary data.</text>
</comment>
<evidence type="ECO:0000313" key="2">
    <source>
        <dbReference type="EMBL" id="MFC5419210.1"/>
    </source>
</evidence>
<proteinExistence type="predicted"/>
<evidence type="ECO:0000256" key="1">
    <source>
        <dbReference type="SAM" id="MobiDB-lite"/>
    </source>
</evidence>
<feature type="region of interest" description="Disordered" evidence="1">
    <location>
        <begin position="1"/>
        <end position="21"/>
    </location>
</feature>